<reference evidence="2" key="1">
    <citation type="submission" date="2016-07" db="EMBL/GenBank/DDBJ databases">
        <authorList>
            <person name="Bretaudeau A."/>
        </authorList>
    </citation>
    <scope>NUCLEOTIDE SEQUENCE</scope>
    <source>
        <strain evidence="2">Rice</strain>
        <tissue evidence="2">Whole body</tissue>
    </source>
</reference>
<feature type="chain" id="PRO_5013554214" evidence="1">
    <location>
        <begin position="20"/>
        <end position="61"/>
    </location>
</feature>
<evidence type="ECO:0000313" key="2">
    <source>
        <dbReference type="EMBL" id="SOQ40318.1"/>
    </source>
</evidence>
<name>A0A2H1VHK4_SPOFR</name>
<feature type="signal peptide" evidence="1">
    <location>
        <begin position="1"/>
        <end position="19"/>
    </location>
</feature>
<dbReference type="EMBL" id="ODYU01002598">
    <property type="protein sequence ID" value="SOQ40318.1"/>
    <property type="molecule type" value="Genomic_DNA"/>
</dbReference>
<sequence length="61" mass="6703">MRDLLVLFLIVSISCVTVADVKNDGVTTKPVHVDEADLRIPFILSANEIQMSYHGESTTKA</sequence>
<gene>
    <name evidence="2" type="ORF">SFRICE_007227</name>
</gene>
<dbReference type="PROSITE" id="PS51257">
    <property type="entry name" value="PROKAR_LIPOPROTEIN"/>
    <property type="match status" value="1"/>
</dbReference>
<organism evidence="2">
    <name type="scientific">Spodoptera frugiperda</name>
    <name type="common">Fall armyworm</name>
    <dbReference type="NCBI Taxonomy" id="7108"/>
    <lineage>
        <taxon>Eukaryota</taxon>
        <taxon>Metazoa</taxon>
        <taxon>Ecdysozoa</taxon>
        <taxon>Arthropoda</taxon>
        <taxon>Hexapoda</taxon>
        <taxon>Insecta</taxon>
        <taxon>Pterygota</taxon>
        <taxon>Neoptera</taxon>
        <taxon>Endopterygota</taxon>
        <taxon>Lepidoptera</taxon>
        <taxon>Glossata</taxon>
        <taxon>Ditrysia</taxon>
        <taxon>Noctuoidea</taxon>
        <taxon>Noctuidae</taxon>
        <taxon>Amphipyrinae</taxon>
        <taxon>Spodoptera</taxon>
    </lineage>
</organism>
<protein>
    <submittedName>
        <fullName evidence="2">SFRICE_007227</fullName>
    </submittedName>
</protein>
<keyword evidence="1" id="KW-0732">Signal</keyword>
<accession>A0A2H1VHK4</accession>
<proteinExistence type="predicted"/>
<dbReference type="AlphaFoldDB" id="A0A2H1VHK4"/>
<evidence type="ECO:0000256" key="1">
    <source>
        <dbReference type="SAM" id="SignalP"/>
    </source>
</evidence>